<evidence type="ECO:0000313" key="3">
    <source>
        <dbReference type="EMBL" id="EPX81433.1"/>
    </source>
</evidence>
<accession>S9QPB5</accession>
<dbReference type="Pfam" id="PF01476">
    <property type="entry name" value="LysM"/>
    <property type="match status" value="1"/>
</dbReference>
<dbReference type="InterPro" id="IPR052196">
    <property type="entry name" value="Bact_Kbp"/>
</dbReference>
<feature type="region of interest" description="Disordered" evidence="1">
    <location>
        <begin position="294"/>
        <end position="327"/>
    </location>
</feature>
<dbReference type="HOGENOM" id="CLU_025322_1_1_5"/>
<dbReference type="Proteomes" id="UP000015347">
    <property type="component" value="Unassembled WGS sequence"/>
</dbReference>
<dbReference type="InterPro" id="IPR018392">
    <property type="entry name" value="LysM"/>
</dbReference>
<feature type="compositionally biased region" description="Low complexity" evidence="1">
    <location>
        <begin position="77"/>
        <end position="130"/>
    </location>
</feature>
<evidence type="ECO:0000256" key="1">
    <source>
        <dbReference type="SAM" id="MobiDB-lite"/>
    </source>
</evidence>
<gene>
    <name evidence="3" type="ORF">Salmuc_05099</name>
</gene>
<dbReference type="EMBL" id="APVH01000031">
    <property type="protein sequence ID" value="EPX81433.1"/>
    <property type="molecule type" value="Genomic_DNA"/>
</dbReference>
<proteinExistence type="predicted"/>
<dbReference type="PROSITE" id="PS51782">
    <property type="entry name" value="LYSM"/>
    <property type="match status" value="1"/>
</dbReference>
<dbReference type="AlphaFoldDB" id="S9QPB5"/>
<dbReference type="PANTHER" id="PTHR34700">
    <property type="entry name" value="POTASSIUM BINDING PROTEIN KBP"/>
    <property type="match status" value="1"/>
</dbReference>
<dbReference type="InterPro" id="IPR036779">
    <property type="entry name" value="LysM_dom_sf"/>
</dbReference>
<name>S9QPB5_9RHOB</name>
<evidence type="ECO:0000313" key="4">
    <source>
        <dbReference type="Proteomes" id="UP000015347"/>
    </source>
</evidence>
<dbReference type="eggNOG" id="COG1652">
    <property type="taxonomic scope" value="Bacteria"/>
</dbReference>
<sequence length="506" mass="50348">MPDIASFPGDLDRSRSGEDASTEVSAGGQEGAGLTDSAAVTAGLAAGGAAGTGAEVAEGTGIADDASSAEDERASDVSEAANAAAPAEEGGVAEASGTGVAPASTDGGTAEAGDAAREAVASASGTTGTANLYGSDAQGATPPAPATPGMPEAPVSPRFDLVRADRDGMVVVAGTAAPGSEVEVLIDGALDHTASADSAGRFASFLDLPQSPQPRVLRLRSRLDGVEVDSDDEIIIAPASGAAPSDSGQAAGAVAQAGAEDAVTEVVAEQNVETSDGTGADAASDEIAAIPPAIAPETPDLGTAPAEGTAGPATPGTDAAPEAGAAPGAPAVLRSTEAGIEVLPSGGPPDVQQSVAIDAVTYDAEGGVEISGRGVGDSFLRIYLDNAPITTSRISADGRWRARLPQVDTGTYTLRVDQIDAEGAVTARAESPFLREDPQRLARAAEGRDGAQRVQAVIIQPGNTLWAIARHRYGEGLAYVRIYEANKGQIRDPDLIYPGQLFSIPN</sequence>
<feature type="region of interest" description="Disordered" evidence="1">
    <location>
        <begin position="48"/>
        <end position="156"/>
    </location>
</feature>
<feature type="domain" description="LysM" evidence="2">
    <location>
        <begin position="455"/>
        <end position="504"/>
    </location>
</feature>
<dbReference type="SMART" id="SM00257">
    <property type="entry name" value="LysM"/>
    <property type="match status" value="1"/>
</dbReference>
<dbReference type="PANTHER" id="PTHR34700:SF4">
    <property type="entry name" value="PHAGE-LIKE ELEMENT PBSX PROTEIN XKDP"/>
    <property type="match status" value="1"/>
</dbReference>
<reference evidence="4" key="1">
    <citation type="journal article" date="2014" name="Stand. Genomic Sci.">
        <title>Genome sequence of the exopolysaccharide-producing Salipiger mucosus type strain (DSM 16094(T)), a moderately halophilic member of the Roseobacter clade.</title>
        <authorList>
            <person name="Riedel T."/>
            <person name="Spring S."/>
            <person name="Fiebig A."/>
            <person name="Petersen J."/>
            <person name="Kyrpides N.C."/>
            <person name="Goker M."/>
            <person name="Klenk H.P."/>
        </authorList>
    </citation>
    <scope>NUCLEOTIDE SEQUENCE [LARGE SCALE GENOMIC DNA]</scope>
    <source>
        <strain evidence="4">DSM 16094</strain>
    </source>
</reference>
<feature type="region of interest" description="Disordered" evidence="1">
    <location>
        <begin position="1"/>
        <end position="33"/>
    </location>
</feature>
<keyword evidence="4" id="KW-1185">Reference proteome</keyword>
<dbReference type="Gene3D" id="3.10.350.10">
    <property type="entry name" value="LysM domain"/>
    <property type="match status" value="1"/>
</dbReference>
<dbReference type="STRING" id="1123237.Salmuc_05099"/>
<protein>
    <recommendedName>
        <fullName evidence="2">LysM domain-containing protein</fullName>
    </recommendedName>
</protein>
<organism evidence="3 4">
    <name type="scientific">Salipiger mucosus DSM 16094</name>
    <dbReference type="NCBI Taxonomy" id="1123237"/>
    <lineage>
        <taxon>Bacteria</taxon>
        <taxon>Pseudomonadati</taxon>
        <taxon>Pseudomonadota</taxon>
        <taxon>Alphaproteobacteria</taxon>
        <taxon>Rhodobacterales</taxon>
        <taxon>Roseobacteraceae</taxon>
        <taxon>Salipiger</taxon>
    </lineage>
</organism>
<comment type="caution">
    <text evidence="3">The sequence shown here is derived from an EMBL/GenBank/DDBJ whole genome shotgun (WGS) entry which is preliminary data.</text>
</comment>
<feature type="compositionally biased region" description="Low complexity" evidence="1">
    <location>
        <begin position="52"/>
        <end position="66"/>
    </location>
</feature>
<evidence type="ECO:0000259" key="2">
    <source>
        <dbReference type="PROSITE" id="PS51782"/>
    </source>
</evidence>
<dbReference type="CDD" id="cd00118">
    <property type="entry name" value="LysM"/>
    <property type="match status" value="1"/>
</dbReference>